<dbReference type="Proteomes" id="UP000664601">
    <property type="component" value="Unassembled WGS sequence"/>
</dbReference>
<feature type="transmembrane region" description="Helical" evidence="1">
    <location>
        <begin position="77"/>
        <end position="99"/>
    </location>
</feature>
<reference evidence="2 3" key="1">
    <citation type="submission" date="2021-03" db="EMBL/GenBank/DDBJ databases">
        <title>Enterococcal diversity collection.</title>
        <authorList>
            <person name="Gilmore M.S."/>
            <person name="Schwartzman J."/>
            <person name="Van Tyne D."/>
            <person name="Martin M."/>
            <person name="Earl A.M."/>
            <person name="Manson A.L."/>
            <person name="Straub T."/>
            <person name="Salamzade R."/>
            <person name="Saavedra J."/>
            <person name="Lebreton F."/>
            <person name="Prichula J."/>
            <person name="Schaufler K."/>
            <person name="Gaca A."/>
            <person name="Sgardioli B."/>
            <person name="Wagenaar J."/>
            <person name="Strong T."/>
        </authorList>
    </citation>
    <scope>NUCLEOTIDE SEQUENCE [LARGE SCALE GENOMIC DNA]</scope>
    <source>
        <strain evidence="2 3">669A</strain>
    </source>
</reference>
<dbReference type="EMBL" id="JAFREM010000001">
    <property type="protein sequence ID" value="MBO1304564.1"/>
    <property type="molecule type" value="Genomic_DNA"/>
</dbReference>
<proteinExistence type="predicted"/>
<keyword evidence="1" id="KW-0812">Transmembrane</keyword>
<comment type="caution">
    <text evidence="2">The sequence shown here is derived from an EMBL/GenBank/DDBJ whole genome shotgun (WGS) entry which is preliminary data.</text>
</comment>
<dbReference type="RefSeq" id="WP_207671510.1">
    <property type="nucleotide sequence ID" value="NZ_JAFREM010000001.1"/>
</dbReference>
<evidence type="ECO:0000256" key="1">
    <source>
        <dbReference type="SAM" id="Phobius"/>
    </source>
</evidence>
<sequence>MQRVEFIKELSNYLAYEVRPSEVQRLIEYYDEMIMDLMEDGYSEEEAVAKMGDPQALAYEAAGIPQEIKVPRRFSPIILLLLLIGFPLWGSLALAAFLLILSFYIVVWCIPFSFACLGGGLLLGGLLATLTSPLAIMDSFFIGVTQLGVGMLLFGLGLLIMWGTYRCSALFINCHRWMTRKVRQLVFQRKVVNV</sequence>
<gene>
    <name evidence="2" type="ORF">JZO70_00205</name>
</gene>
<evidence type="ECO:0000313" key="2">
    <source>
        <dbReference type="EMBL" id="MBO1304564.1"/>
    </source>
</evidence>
<keyword evidence="1" id="KW-0472">Membrane</keyword>
<feature type="transmembrane region" description="Helical" evidence="1">
    <location>
        <begin position="105"/>
        <end position="128"/>
    </location>
</feature>
<evidence type="ECO:0000313" key="3">
    <source>
        <dbReference type="Proteomes" id="UP000664601"/>
    </source>
</evidence>
<organism evidence="2 3">
    <name type="scientific">Candidatus Enterococcus moelleringii</name>
    <dbReference type="NCBI Taxonomy" id="2815325"/>
    <lineage>
        <taxon>Bacteria</taxon>
        <taxon>Bacillati</taxon>
        <taxon>Bacillota</taxon>
        <taxon>Bacilli</taxon>
        <taxon>Lactobacillales</taxon>
        <taxon>Enterococcaceae</taxon>
        <taxon>Enterococcus</taxon>
    </lineage>
</organism>
<dbReference type="Pfam" id="PF22564">
    <property type="entry name" value="HAAS"/>
    <property type="match status" value="1"/>
</dbReference>
<protein>
    <submittedName>
        <fullName evidence="2">DUF1700 domain-containing protein</fullName>
    </submittedName>
</protein>
<keyword evidence="1" id="KW-1133">Transmembrane helix</keyword>
<keyword evidence="3" id="KW-1185">Reference proteome</keyword>
<name>A0ABS3L7Y3_9ENTE</name>
<feature type="transmembrane region" description="Helical" evidence="1">
    <location>
        <begin position="140"/>
        <end position="165"/>
    </location>
</feature>
<accession>A0ABS3L7Y3</accession>